<reference evidence="1 2" key="1">
    <citation type="submission" date="2019-05" db="EMBL/GenBank/DDBJ databases">
        <authorList>
            <person name="Lee S.D."/>
        </authorList>
    </citation>
    <scope>NUCLEOTIDE SEQUENCE [LARGE SCALE GENOMIC DNA]</scope>
    <source>
        <strain evidence="1 2">YC2-7</strain>
    </source>
</reference>
<dbReference type="AlphaFoldDB" id="A0A848KMC2"/>
<comment type="caution">
    <text evidence="1">The sequence shown here is derived from an EMBL/GenBank/DDBJ whole genome shotgun (WGS) entry which is preliminary data.</text>
</comment>
<accession>A0A848KMC2</accession>
<evidence type="ECO:0000313" key="2">
    <source>
        <dbReference type="Proteomes" id="UP000535543"/>
    </source>
</evidence>
<organism evidence="1 2">
    <name type="scientific">Antrihabitans stalactiti</name>
    <dbReference type="NCBI Taxonomy" id="2584121"/>
    <lineage>
        <taxon>Bacteria</taxon>
        <taxon>Bacillati</taxon>
        <taxon>Actinomycetota</taxon>
        <taxon>Actinomycetes</taxon>
        <taxon>Mycobacteriales</taxon>
        <taxon>Nocardiaceae</taxon>
        <taxon>Antrihabitans</taxon>
    </lineage>
</organism>
<sequence length="247" mass="27585">MSTPPGHRLFAQYAYAPNALGYCGPADARALEAAACGADVDADIAAIARRFSGAWPYQQLIAELSGLDDPLDDHVVRAYWTGSELTGEIDRARFGSELLTRFASQAGHYWKHLTDALLDEAAPTHAFHVFGVYPWTRLLGSGMPQPLQVLDSCRISWGKVTEVRAGEVVVQSRPLEFDGTLELGDPQERTVRSRVDAGEFVSHLHAGDYVAIHWDFVCDWLAPQQVDELRYWTEWQLERTNRRLATT</sequence>
<dbReference type="Pfam" id="PF19927">
    <property type="entry name" value="DUF6390"/>
    <property type="match status" value="1"/>
</dbReference>
<name>A0A848KMC2_9NOCA</name>
<dbReference type="Proteomes" id="UP000535543">
    <property type="component" value="Unassembled WGS sequence"/>
</dbReference>
<gene>
    <name evidence="1" type="ORF">FGL95_30665</name>
</gene>
<evidence type="ECO:0000313" key="1">
    <source>
        <dbReference type="EMBL" id="NMN99389.1"/>
    </source>
</evidence>
<reference evidence="1 2" key="2">
    <citation type="submission" date="2020-06" db="EMBL/GenBank/DDBJ databases">
        <title>Antribacter stalactiti gen. nov., sp. nov., a new member of the family Nacardiaceae isolated from a cave.</title>
        <authorList>
            <person name="Kim I.S."/>
        </authorList>
    </citation>
    <scope>NUCLEOTIDE SEQUENCE [LARGE SCALE GENOMIC DNA]</scope>
    <source>
        <strain evidence="1 2">YC2-7</strain>
    </source>
</reference>
<dbReference type="RefSeq" id="WP_169594623.1">
    <property type="nucleotide sequence ID" value="NZ_VCQU01000017.1"/>
</dbReference>
<keyword evidence="2" id="KW-1185">Reference proteome</keyword>
<protein>
    <submittedName>
        <fullName evidence="1">Uncharacterized protein</fullName>
    </submittedName>
</protein>
<proteinExistence type="predicted"/>
<dbReference type="EMBL" id="VCQU01000017">
    <property type="protein sequence ID" value="NMN99389.1"/>
    <property type="molecule type" value="Genomic_DNA"/>
</dbReference>
<dbReference type="InterPro" id="IPR045660">
    <property type="entry name" value="DUF6390"/>
</dbReference>